<proteinExistence type="inferred from homology"/>
<dbReference type="AlphaFoldDB" id="A0A520KYK7"/>
<evidence type="ECO:0000259" key="5">
    <source>
        <dbReference type="Pfam" id="PF17135"/>
    </source>
</evidence>
<evidence type="ECO:0000256" key="3">
    <source>
        <dbReference type="ARBA" id="ARBA00023274"/>
    </source>
</evidence>
<keyword evidence="3 4" id="KW-0687">Ribonucleoprotein</keyword>
<dbReference type="PANTHER" id="PTHR10934">
    <property type="entry name" value="60S RIBOSOMAL PROTEIN L18"/>
    <property type="match status" value="1"/>
</dbReference>
<dbReference type="GO" id="GO:0006412">
    <property type="term" value="P:translation"/>
    <property type="evidence" value="ECO:0007669"/>
    <property type="project" value="UniProtKB-UniRule"/>
</dbReference>
<evidence type="ECO:0000313" key="6">
    <source>
        <dbReference type="EMBL" id="RZN73113.1"/>
    </source>
</evidence>
<dbReference type="GO" id="GO:0022625">
    <property type="term" value="C:cytosolic large ribosomal subunit"/>
    <property type="evidence" value="ECO:0007669"/>
    <property type="project" value="TreeGrafter"/>
</dbReference>
<accession>A0A520KYK7</accession>
<sequence>MKIRKKTNPVLTDLIDKLILKSREEGVQIWRDVAKRLNRPTRQRVAVNISKLNRYVRENELAIVPGKVLGSGTIEHPITVSSFGFSELAYDKITKAKGRCLTIEEFMGENPKGSGVKIIQ</sequence>
<dbReference type="GO" id="GO:0003723">
    <property type="term" value="F:RNA binding"/>
    <property type="evidence" value="ECO:0007669"/>
    <property type="project" value="TreeGrafter"/>
</dbReference>
<evidence type="ECO:0000256" key="1">
    <source>
        <dbReference type="ARBA" id="ARBA00006815"/>
    </source>
</evidence>
<dbReference type="InterPro" id="IPR000039">
    <property type="entry name" value="Ribosomal_eL18"/>
</dbReference>
<dbReference type="InterPro" id="IPR021131">
    <property type="entry name" value="Ribosomal_uL15/eL18"/>
</dbReference>
<dbReference type="Pfam" id="PF17135">
    <property type="entry name" value="Ribosomal_L18"/>
    <property type="match status" value="1"/>
</dbReference>
<dbReference type="InterPro" id="IPR036227">
    <property type="entry name" value="Ribosomal_uL15/eL18_sf"/>
</dbReference>
<dbReference type="NCBIfam" id="NF003079">
    <property type="entry name" value="PRK04005.1"/>
    <property type="match status" value="1"/>
</dbReference>
<dbReference type="Proteomes" id="UP000320766">
    <property type="component" value="Unassembled WGS sequence"/>
</dbReference>
<dbReference type="HAMAP" id="MF_00329">
    <property type="entry name" value="Ribosomal_eL18"/>
    <property type="match status" value="1"/>
</dbReference>
<dbReference type="SUPFAM" id="SSF52080">
    <property type="entry name" value="Ribosomal proteins L15p and L18e"/>
    <property type="match status" value="1"/>
</dbReference>
<keyword evidence="2 4" id="KW-0689">Ribosomal protein</keyword>
<feature type="domain" description="Large ribosomal subunit protein uL15/eL18" evidence="5">
    <location>
        <begin position="21"/>
        <end position="119"/>
    </location>
</feature>
<evidence type="ECO:0000313" key="7">
    <source>
        <dbReference type="Proteomes" id="UP000320766"/>
    </source>
</evidence>
<evidence type="ECO:0000256" key="2">
    <source>
        <dbReference type="ARBA" id="ARBA00022980"/>
    </source>
</evidence>
<reference evidence="6 7" key="1">
    <citation type="journal article" date="2019" name="Nat. Microbiol.">
        <title>Wide diversity of methane and short-chain alkane metabolisms in uncultured archaea.</title>
        <authorList>
            <person name="Borrel G."/>
            <person name="Adam P.S."/>
            <person name="McKay L.J."/>
            <person name="Chen L.X."/>
            <person name="Sierra-Garcia I.N."/>
            <person name="Sieber C.M."/>
            <person name="Letourneur Q."/>
            <person name="Ghozlane A."/>
            <person name="Andersen G.L."/>
            <person name="Li W.J."/>
            <person name="Hallam S.J."/>
            <person name="Muyzer G."/>
            <person name="de Oliveira V.M."/>
            <person name="Inskeep W.P."/>
            <person name="Banfield J.F."/>
            <person name="Gribaldo S."/>
        </authorList>
    </citation>
    <scope>NUCLEOTIDE SEQUENCE [LARGE SCALE GENOMIC DNA]</scope>
    <source>
        <strain evidence="6">NM1b</strain>
    </source>
</reference>
<protein>
    <recommendedName>
        <fullName evidence="4">Large ribosomal subunit protein eL18</fullName>
    </recommendedName>
</protein>
<dbReference type="PANTHER" id="PTHR10934:SF2">
    <property type="entry name" value="LARGE RIBOSOMAL SUBUNIT PROTEIN EL18"/>
    <property type="match status" value="1"/>
</dbReference>
<evidence type="ECO:0000256" key="4">
    <source>
        <dbReference type="HAMAP-Rule" id="MF_00329"/>
    </source>
</evidence>
<dbReference type="InterPro" id="IPR022947">
    <property type="entry name" value="Ribosomal_eL18_arc"/>
</dbReference>
<comment type="caution">
    <text evidence="6">The sequence shown here is derived from an EMBL/GenBank/DDBJ whole genome shotgun (WGS) entry which is preliminary data.</text>
</comment>
<comment type="similarity">
    <text evidence="1 4">Belongs to the eukaryotic ribosomal protein eL18 family.</text>
</comment>
<organism evidence="6 7">
    <name type="scientific">Candidatus Methanolliviera hydrocarbonicum</name>
    <dbReference type="NCBI Taxonomy" id="2491085"/>
    <lineage>
        <taxon>Archaea</taxon>
        <taxon>Methanobacteriati</taxon>
        <taxon>Methanobacteriota</taxon>
        <taxon>Candidatus Methanoliparia</taxon>
        <taxon>Candidatus Methanoliparales</taxon>
        <taxon>Candidatus Methanollivieraceae</taxon>
        <taxon>Candidatus Methanolliviera</taxon>
    </lineage>
</organism>
<dbReference type="GO" id="GO:0003735">
    <property type="term" value="F:structural constituent of ribosome"/>
    <property type="evidence" value="ECO:0007669"/>
    <property type="project" value="InterPro"/>
</dbReference>
<dbReference type="Gene3D" id="3.100.10.10">
    <property type="match status" value="1"/>
</dbReference>
<dbReference type="EMBL" id="RXIL01000019">
    <property type="protein sequence ID" value="RZN73113.1"/>
    <property type="molecule type" value="Genomic_DNA"/>
</dbReference>
<gene>
    <name evidence="4" type="primary">rpl18e</name>
    <name evidence="6" type="ORF">EF807_01100</name>
</gene>
<name>A0A520KYK7_9EURY</name>